<evidence type="ECO:0000256" key="9">
    <source>
        <dbReference type="SAM" id="MobiDB-lite"/>
    </source>
</evidence>
<feature type="region of interest" description="Disordered" evidence="9">
    <location>
        <begin position="1"/>
        <end position="21"/>
    </location>
</feature>
<comment type="similarity">
    <text evidence="8">Belongs to the binding-protein-dependent transport system permease family.</text>
</comment>
<feature type="region of interest" description="Disordered" evidence="9">
    <location>
        <begin position="297"/>
        <end position="325"/>
    </location>
</feature>
<evidence type="ECO:0000256" key="8">
    <source>
        <dbReference type="RuleBase" id="RU363032"/>
    </source>
</evidence>
<dbReference type="SUPFAM" id="SSF161098">
    <property type="entry name" value="MetI-like"/>
    <property type="match status" value="1"/>
</dbReference>
<feature type="transmembrane region" description="Helical" evidence="8">
    <location>
        <begin position="262"/>
        <end position="283"/>
    </location>
</feature>
<keyword evidence="12" id="KW-1185">Reference proteome</keyword>
<organism evidence="11 12">
    <name type="scientific">Citricoccus nitrophenolicus</name>
    <dbReference type="NCBI Taxonomy" id="863575"/>
    <lineage>
        <taxon>Bacteria</taxon>
        <taxon>Bacillati</taxon>
        <taxon>Actinomycetota</taxon>
        <taxon>Actinomycetes</taxon>
        <taxon>Micrococcales</taxon>
        <taxon>Micrococcaceae</taxon>
        <taxon>Citricoccus</taxon>
    </lineage>
</organism>
<dbReference type="InterPro" id="IPR043429">
    <property type="entry name" value="ArtM/GltK/GlnP/TcyL/YhdX-like"/>
</dbReference>
<name>A0ABV0IIR5_9MICC</name>
<dbReference type="RefSeq" id="WP_347920672.1">
    <property type="nucleotide sequence ID" value="NZ_JBDXMX010000004.1"/>
</dbReference>
<reference evidence="11 12" key="1">
    <citation type="submission" date="2024-05" db="EMBL/GenBank/DDBJ databases">
        <authorList>
            <person name="Yi C."/>
        </authorList>
    </citation>
    <scope>NUCLEOTIDE SEQUENCE [LARGE SCALE GENOMIC DNA]</scope>
    <source>
        <strain evidence="11 12">XS13</strain>
    </source>
</reference>
<evidence type="ECO:0000313" key="12">
    <source>
        <dbReference type="Proteomes" id="UP001484097"/>
    </source>
</evidence>
<dbReference type="InterPro" id="IPR010065">
    <property type="entry name" value="AA_ABC_transptr_permease_3TM"/>
</dbReference>
<protein>
    <submittedName>
        <fullName evidence="11">Amino acid ABC transporter permease</fullName>
    </submittedName>
</protein>
<proteinExistence type="inferred from homology"/>
<accession>A0ABV0IIR5</accession>
<comment type="subcellular location">
    <subcellularLocation>
        <location evidence="1 8">Cell membrane</location>
        <topology evidence="1 8">Multi-pass membrane protein</topology>
    </subcellularLocation>
</comment>
<feature type="transmembrane region" description="Helical" evidence="8">
    <location>
        <begin position="75"/>
        <end position="101"/>
    </location>
</feature>
<comment type="caution">
    <text evidence="11">The sequence shown here is derived from an EMBL/GenBank/DDBJ whole genome shotgun (WGS) entry which is preliminary data.</text>
</comment>
<dbReference type="PANTHER" id="PTHR30614:SF0">
    <property type="entry name" value="L-CYSTINE TRANSPORT SYSTEM PERMEASE PROTEIN TCYL"/>
    <property type="match status" value="1"/>
</dbReference>
<evidence type="ECO:0000256" key="2">
    <source>
        <dbReference type="ARBA" id="ARBA00022448"/>
    </source>
</evidence>
<gene>
    <name evidence="11" type="ORF">ABDK96_10185</name>
</gene>
<evidence type="ECO:0000313" key="11">
    <source>
        <dbReference type="EMBL" id="MEO9248051.1"/>
    </source>
</evidence>
<dbReference type="NCBIfam" id="TIGR01726">
    <property type="entry name" value="HEQRo_perm_3TM"/>
    <property type="match status" value="1"/>
</dbReference>
<feature type="compositionally biased region" description="Polar residues" evidence="9">
    <location>
        <begin position="1"/>
        <end position="11"/>
    </location>
</feature>
<feature type="transmembrane region" description="Helical" evidence="8">
    <location>
        <begin position="37"/>
        <end position="55"/>
    </location>
</feature>
<keyword evidence="7 8" id="KW-0472">Membrane</keyword>
<evidence type="ECO:0000256" key="3">
    <source>
        <dbReference type="ARBA" id="ARBA00022475"/>
    </source>
</evidence>
<evidence type="ECO:0000256" key="4">
    <source>
        <dbReference type="ARBA" id="ARBA00022692"/>
    </source>
</evidence>
<evidence type="ECO:0000259" key="10">
    <source>
        <dbReference type="PROSITE" id="PS50928"/>
    </source>
</evidence>
<dbReference type="InterPro" id="IPR000515">
    <property type="entry name" value="MetI-like"/>
</dbReference>
<dbReference type="PANTHER" id="PTHR30614">
    <property type="entry name" value="MEMBRANE COMPONENT OF AMINO ACID ABC TRANSPORTER"/>
    <property type="match status" value="1"/>
</dbReference>
<dbReference type="Pfam" id="PF00528">
    <property type="entry name" value="BPD_transp_1"/>
    <property type="match status" value="1"/>
</dbReference>
<dbReference type="PROSITE" id="PS50928">
    <property type="entry name" value="ABC_TM1"/>
    <property type="match status" value="1"/>
</dbReference>
<keyword evidence="6 8" id="KW-1133">Transmembrane helix</keyword>
<keyword evidence="2 8" id="KW-0813">Transport</keyword>
<dbReference type="CDD" id="cd06261">
    <property type="entry name" value="TM_PBP2"/>
    <property type="match status" value="1"/>
</dbReference>
<dbReference type="Proteomes" id="UP001484097">
    <property type="component" value="Unassembled WGS sequence"/>
</dbReference>
<evidence type="ECO:0000256" key="7">
    <source>
        <dbReference type="ARBA" id="ARBA00023136"/>
    </source>
</evidence>
<sequence>MTLTETQMSPSAPSPPAVRTDAVDVAQARPRVRPLRILGTVLLALVVFGIASFLITNERFEWDIVAEYLFNPSVLLGLVTSVLLMVVAMVLGTALGTLLAAGQLSDYWPVRMACMAFVGFFRGVPPLVQLIFWFNLAYLLPRISVGVPFGPELFSWSTNDLITPLTAAIIGLSLHEAAYMAEIIRAGILSVDQGQHDASAAMGFSRWHSFTRIVLPQAMRVIIPPTGSQVIATLKGTSLVSVIAMGDLLHAVQVIYNRTYDVVPMLIVAVIWYLVAVTVLTFFQRKVEDYYSRGATRTAPKATAQQGPDAGPGSTTAAVRNEENQ</sequence>
<feature type="transmembrane region" description="Helical" evidence="8">
    <location>
        <begin position="113"/>
        <end position="141"/>
    </location>
</feature>
<evidence type="ECO:0000256" key="5">
    <source>
        <dbReference type="ARBA" id="ARBA00022970"/>
    </source>
</evidence>
<dbReference type="Gene3D" id="1.10.3720.10">
    <property type="entry name" value="MetI-like"/>
    <property type="match status" value="1"/>
</dbReference>
<keyword evidence="3" id="KW-1003">Cell membrane</keyword>
<feature type="domain" description="ABC transmembrane type-1" evidence="10">
    <location>
        <begin position="74"/>
        <end position="284"/>
    </location>
</feature>
<dbReference type="InterPro" id="IPR035906">
    <property type="entry name" value="MetI-like_sf"/>
</dbReference>
<keyword evidence="5" id="KW-0029">Amino-acid transport</keyword>
<evidence type="ECO:0000256" key="1">
    <source>
        <dbReference type="ARBA" id="ARBA00004651"/>
    </source>
</evidence>
<keyword evidence="4 8" id="KW-0812">Transmembrane</keyword>
<evidence type="ECO:0000256" key="6">
    <source>
        <dbReference type="ARBA" id="ARBA00022989"/>
    </source>
</evidence>
<dbReference type="EMBL" id="JBDXMX010000004">
    <property type="protein sequence ID" value="MEO9248051.1"/>
    <property type="molecule type" value="Genomic_DNA"/>
</dbReference>